<dbReference type="Proteomes" id="UP001183648">
    <property type="component" value="Unassembled WGS sequence"/>
</dbReference>
<reference evidence="1 2" key="1">
    <citation type="submission" date="2023-07" db="EMBL/GenBank/DDBJ databases">
        <title>Sequencing the genomes of 1000 actinobacteria strains.</title>
        <authorList>
            <person name="Klenk H.-P."/>
        </authorList>
    </citation>
    <scope>NUCLEOTIDE SEQUENCE [LARGE SCALE GENOMIC DNA]</scope>
    <source>
        <strain evidence="1 2">DSM 19426</strain>
    </source>
</reference>
<protein>
    <submittedName>
        <fullName evidence="1">Uncharacterized protein</fullName>
    </submittedName>
</protein>
<proteinExistence type="predicted"/>
<comment type="caution">
    <text evidence="1">The sequence shown here is derived from an EMBL/GenBank/DDBJ whole genome shotgun (WGS) entry which is preliminary data.</text>
</comment>
<dbReference type="EMBL" id="JAVDYG010000001">
    <property type="protein sequence ID" value="MDR7362771.1"/>
    <property type="molecule type" value="Genomic_DNA"/>
</dbReference>
<sequence>MQLVHITLTALQRRNRVAFAVTPLGSPSPETGEHVVVQDQSGAFFGAVCVDSAYDADGRGTHRLRLGAALPEILVERRLGRHDVPSPAAEALHAQVEQYLTEAAAFQASFAE</sequence>
<organism evidence="1 2">
    <name type="scientific">Nocardioides marmoribigeumensis</name>
    <dbReference type="NCBI Taxonomy" id="433649"/>
    <lineage>
        <taxon>Bacteria</taxon>
        <taxon>Bacillati</taxon>
        <taxon>Actinomycetota</taxon>
        <taxon>Actinomycetes</taxon>
        <taxon>Propionibacteriales</taxon>
        <taxon>Nocardioidaceae</taxon>
        <taxon>Nocardioides</taxon>
    </lineage>
</organism>
<evidence type="ECO:0000313" key="1">
    <source>
        <dbReference type="EMBL" id="MDR7362771.1"/>
    </source>
</evidence>
<gene>
    <name evidence="1" type="ORF">J2S63_002324</name>
</gene>
<dbReference type="RefSeq" id="WP_310302169.1">
    <property type="nucleotide sequence ID" value="NZ_BAAAPS010000013.1"/>
</dbReference>
<evidence type="ECO:0000313" key="2">
    <source>
        <dbReference type="Proteomes" id="UP001183648"/>
    </source>
</evidence>
<keyword evidence="2" id="KW-1185">Reference proteome</keyword>
<name>A0ABU2BWJ3_9ACTN</name>
<accession>A0ABU2BWJ3</accession>